<proteinExistence type="inferred from homology"/>
<dbReference type="CTD" id="36380878"/>
<dbReference type="PANTHER" id="PTHR23291:SF32">
    <property type="entry name" value="BAX INHIBITOR 1"/>
    <property type="match status" value="1"/>
</dbReference>
<evidence type="ECO:0000313" key="10">
    <source>
        <dbReference type="WormBase" id="SRAE_2000316500"/>
    </source>
</evidence>
<evidence type="ECO:0000256" key="1">
    <source>
        <dbReference type="ARBA" id="ARBA00004141"/>
    </source>
</evidence>
<keyword evidence="3 6" id="KW-0812">Transmembrane</keyword>
<dbReference type="GO" id="GO:0019899">
    <property type="term" value="F:enzyme binding"/>
    <property type="evidence" value="ECO:0007669"/>
    <property type="project" value="TreeGrafter"/>
</dbReference>
<feature type="transmembrane region" description="Helical" evidence="6">
    <location>
        <begin position="91"/>
        <end position="113"/>
    </location>
</feature>
<keyword evidence="5 6" id="KW-0472">Membrane</keyword>
<evidence type="ECO:0000256" key="2">
    <source>
        <dbReference type="ARBA" id="ARBA00010350"/>
    </source>
</evidence>
<dbReference type="EMBL" id="LN609529">
    <property type="protein sequence ID" value="CEF68508.1"/>
    <property type="molecule type" value="Genomic_DNA"/>
</dbReference>
<dbReference type="OMA" id="SRDFIMH"/>
<dbReference type="Proteomes" id="UP000035682">
    <property type="component" value="Unplaced"/>
</dbReference>
<sequence>MNTSQRTPNVFETISNAFNTLDRKLEKEVKDHLKKVYGTLAISMFTAAAGAAFNIYFELYNLQFIFALISFGTLIAIPSIPATLENENKRFGYFMAFTFSSGFSLGPIIAYYASINASIIVNAYLVTLIVFSSFTLAALYAENTKYLHLGGTLVSASFALLITTLFFRSTFLSGAIIWGGLLINCGFILYDTQLICEKRRMGNNDYIWHSVELFIDFVNVFRYIVRILGEKEKRNDRRRGD</sequence>
<feature type="transmembrane region" description="Helical" evidence="6">
    <location>
        <begin position="171"/>
        <end position="190"/>
    </location>
</feature>
<dbReference type="RefSeq" id="XP_024507708.1">
    <property type="nucleotide sequence ID" value="XM_024654325.1"/>
</dbReference>
<evidence type="ECO:0000256" key="6">
    <source>
        <dbReference type="RuleBase" id="RU004379"/>
    </source>
</evidence>
<accession>A0A090LK38</accession>
<evidence type="ECO:0000313" key="9">
    <source>
        <dbReference type="WBParaSite" id="SRAE_2000316500.1"/>
    </source>
</evidence>
<protein>
    <submittedName>
        <fullName evidence="7 9">Bax inhibitor 1</fullName>
    </submittedName>
</protein>
<feature type="transmembrane region" description="Helical" evidence="6">
    <location>
        <begin position="146"/>
        <end position="165"/>
    </location>
</feature>
<dbReference type="GO" id="GO:0033119">
    <property type="term" value="P:negative regulation of RNA splicing"/>
    <property type="evidence" value="ECO:0007669"/>
    <property type="project" value="TreeGrafter"/>
</dbReference>
<dbReference type="AlphaFoldDB" id="A0A090LK38"/>
<comment type="subcellular location">
    <subcellularLocation>
        <location evidence="1">Membrane</location>
        <topology evidence="1">Multi-pass membrane protein</topology>
    </subcellularLocation>
</comment>
<dbReference type="GO" id="GO:0034620">
    <property type="term" value="P:cellular response to unfolded protein"/>
    <property type="evidence" value="ECO:0007669"/>
    <property type="project" value="TreeGrafter"/>
</dbReference>
<dbReference type="InterPro" id="IPR006214">
    <property type="entry name" value="Bax_inhibitor_1-related"/>
</dbReference>
<name>A0A090LK38_STRRB</name>
<dbReference type="STRING" id="34506.A0A090LK38"/>
<evidence type="ECO:0000313" key="7">
    <source>
        <dbReference type="EMBL" id="CEF68508.1"/>
    </source>
</evidence>
<dbReference type="GO" id="GO:2001234">
    <property type="term" value="P:negative regulation of apoptotic signaling pathway"/>
    <property type="evidence" value="ECO:0007669"/>
    <property type="project" value="TreeGrafter"/>
</dbReference>
<keyword evidence="8" id="KW-1185">Reference proteome</keyword>
<organism evidence="7">
    <name type="scientific">Strongyloides ratti</name>
    <name type="common">Parasitic roundworm</name>
    <dbReference type="NCBI Taxonomy" id="34506"/>
    <lineage>
        <taxon>Eukaryota</taxon>
        <taxon>Metazoa</taxon>
        <taxon>Ecdysozoa</taxon>
        <taxon>Nematoda</taxon>
        <taxon>Chromadorea</taxon>
        <taxon>Rhabditida</taxon>
        <taxon>Tylenchina</taxon>
        <taxon>Panagrolaimomorpha</taxon>
        <taxon>Strongyloidoidea</taxon>
        <taxon>Strongyloididae</taxon>
        <taxon>Strongyloides</taxon>
    </lineage>
</organism>
<evidence type="ECO:0000313" key="8">
    <source>
        <dbReference type="Proteomes" id="UP000035682"/>
    </source>
</evidence>
<dbReference type="PANTHER" id="PTHR23291">
    <property type="entry name" value="BAX INHIBITOR-RELATED"/>
    <property type="match status" value="1"/>
</dbReference>
<dbReference type="OrthoDB" id="1277691at2759"/>
<dbReference type="WBParaSite" id="SRAE_2000316500.1">
    <property type="protein sequence ID" value="SRAE_2000316500.1"/>
    <property type="gene ID" value="WBGene00263385"/>
</dbReference>
<dbReference type="CDD" id="cd10430">
    <property type="entry name" value="BI-1"/>
    <property type="match status" value="1"/>
</dbReference>
<dbReference type="GO" id="GO:0031966">
    <property type="term" value="C:mitochondrial membrane"/>
    <property type="evidence" value="ECO:0007669"/>
    <property type="project" value="TreeGrafter"/>
</dbReference>
<dbReference type="Pfam" id="PF01027">
    <property type="entry name" value="Bax1-I"/>
    <property type="match status" value="1"/>
</dbReference>
<evidence type="ECO:0000256" key="5">
    <source>
        <dbReference type="ARBA" id="ARBA00023136"/>
    </source>
</evidence>
<evidence type="ECO:0000256" key="4">
    <source>
        <dbReference type="ARBA" id="ARBA00022989"/>
    </source>
</evidence>
<dbReference type="WormBase" id="SRAE_2000316500">
    <property type="protein sequence ID" value="SRP09036"/>
    <property type="gene ID" value="WBGene00263385"/>
</dbReference>
<evidence type="ECO:0000256" key="3">
    <source>
        <dbReference type="ARBA" id="ARBA00022692"/>
    </source>
</evidence>
<reference evidence="7 8" key="1">
    <citation type="submission" date="2014-09" db="EMBL/GenBank/DDBJ databases">
        <authorList>
            <person name="Martin A.A."/>
        </authorList>
    </citation>
    <scope>NUCLEOTIDE SEQUENCE</scope>
    <source>
        <strain evidence="8">ED321</strain>
        <strain evidence="7">ED321 Heterogonic</strain>
    </source>
</reference>
<dbReference type="GeneID" id="36380878"/>
<keyword evidence="4 6" id="KW-1133">Transmembrane helix</keyword>
<comment type="similarity">
    <text evidence="2 6">Belongs to the BI1 family.</text>
</comment>
<feature type="transmembrane region" description="Helical" evidence="6">
    <location>
        <begin position="63"/>
        <end position="84"/>
    </location>
</feature>
<reference evidence="9" key="2">
    <citation type="submission" date="2020-12" db="UniProtKB">
        <authorList>
            <consortium name="WormBaseParasite"/>
        </authorList>
    </citation>
    <scope>IDENTIFICATION</scope>
</reference>
<gene>
    <name evidence="7 9 10" type="ORF">SRAE_2000316500</name>
</gene>
<feature type="transmembrane region" description="Helical" evidence="6">
    <location>
        <begin position="119"/>
        <end position="139"/>
    </location>
</feature>
<feature type="transmembrane region" description="Helical" evidence="6">
    <location>
        <begin position="36"/>
        <end position="57"/>
    </location>
</feature>